<feature type="domain" description="Tox-GHH" evidence="2">
    <location>
        <begin position="222"/>
        <end position="297"/>
    </location>
</feature>
<feature type="compositionally biased region" description="Polar residues" evidence="1">
    <location>
        <begin position="189"/>
        <end position="206"/>
    </location>
</feature>
<dbReference type="Pfam" id="PF15636">
    <property type="entry name" value="Tox-GHH"/>
    <property type="match status" value="1"/>
</dbReference>
<feature type="compositionally biased region" description="Low complexity" evidence="1">
    <location>
        <begin position="172"/>
        <end position="188"/>
    </location>
</feature>
<keyword evidence="4" id="KW-1185">Reference proteome</keyword>
<feature type="compositionally biased region" description="Basic and acidic residues" evidence="1">
    <location>
        <begin position="302"/>
        <end position="314"/>
    </location>
</feature>
<name>A0A6N7PST6_9BACT</name>
<comment type="caution">
    <text evidence="3">The sequence shown here is derived from an EMBL/GenBank/DDBJ whole genome shotgun (WGS) entry which is preliminary data.</text>
</comment>
<dbReference type="InterPro" id="IPR028916">
    <property type="entry name" value="Tox-GHH_dom"/>
</dbReference>
<evidence type="ECO:0000313" key="3">
    <source>
        <dbReference type="EMBL" id="MRG95098.1"/>
    </source>
</evidence>
<feature type="compositionally biased region" description="Basic and acidic residues" evidence="1">
    <location>
        <begin position="269"/>
        <end position="278"/>
    </location>
</feature>
<feature type="region of interest" description="Disordered" evidence="1">
    <location>
        <begin position="269"/>
        <end position="314"/>
    </location>
</feature>
<dbReference type="AlphaFoldDB" id="A0A6N7PST6"/>
<evidence type="ECO:0000313" key="4">
    <source>
        <dbReference type="Proteomes" id="UP000440224"/>
    </source>
</evidence>
<proteinExistence type="predicted"/>
<protein>
    <recommendedName>
        <fullName evidence="2">Tox-GHH domain-containing protein</fullName>
    </recommendedName>
</protein>
<dbReference type="EMBL" id="WJIE01000007">
    <property type="protein sequence ID" value="MRG95098.1"/>
    <property type="molecule type" value="Genomic_DNA"/>
</dbReference>
<organism evidence="3 4">
    <name type="scientific">Polyangium spumosum</name>
    <dbReference type="NCBI Taxonomy" id="889282"/>
    <lineage>
        <taxon>Bacteria</taxon>
        <taxon>Pseudomonadati</taxon>
        <taxon>Myxococcota</taxon>
        <taxon>Polyangia</taxon>
        <taxon>Polyangiales</taxon>
        <taxon>Polyangiaceae</taxon>
        <taxon>Polyangium</taxon>
    </lineage>
</organism>
<evidence type="ECO:0000256" key="1">
    <source>
        <dbReference type="SAM" id="MobiDB-lite"/>
    </source>
</evidence>
<evidence type="ECO:0000259" key="2">
    <source>
        <dbReference type="Pfam" id="PF15636"/>
    </source>
</evidence>
<gene>
    <name evidence="3" type="ORF">GF068_24710</name>
</gene>
<dbReference type="Proteomes" id="UP000440224">
    <property type="component" value="Unassembled WGS sequence"/>
</dbReference>
<dbReference type="RefSeq" id="WP_170319653.1">
    <property type="nucleotide sequence ID" value="NZ_WJIE01000007.1"/>
</dbReference>
<sequence length="314" mass="33828">MNEEQRRAIVARKEAEEEARRTGERIGREWGVTLGGAAEMKKTHDRLLGGEGAWTLLLRRAPQRAEEMQAELARQLNAIPELPTYDDERLAKIAWEAFLKGYGRGWADIELKFAMVNALADALLMVASGGAASLETAGARALRAAQQRLRSMPVFLPSAAGGPGGFLRRPRLSSAPAASTPKAATPPAQNGTTVKTTTRPVSSPNGATAGKARLPPKGTPERRAIETARDKGVRLKKAQELENIRAGGRGSGVWTDEELAEIRATGRFPDDVNWHHDPTVANRPDLAADPSVVRPVRGGTKGHLEAHGGDFRKP</sequence>
<accession>A0A6N7PST6</accession>
<feature type="region of interest" description="Disordered" evidence="1">
    <location>
        <begin position="160"/>
        <end position="225"/>
    </location>
</feature>
<reference evidence="3 4" key="1">
    <citation type="submission" date="2019-10" db="EMBL/GenBank/DDBJ databases">
        <title>A soil myxobacterium in the family Polyangiaceae.</title>
        <authorList>
            <person name="Li Y."/>
            <person name="Wang J."/>
        </authorList>
    </citation>
    <scope>NUCLEOTIDE SEQUENCE [LARGE SCALE GENOMIC DNA]</scope>
    <source>
        <strain evidence="3 4">DSM 14734</strain>
    </source>
</reference>